<dbReference type="EMBL" id="LXQD01000185">
    <property type="protein sequence ID" value="RCJ33519.1"/>
    <property type="molecule type" value="Genomic_DNA"/>
</dbReference>
<dbReference type="Pfam" id="PF05157">
    <property type="entry name" value="MshEN"/>
    <property type="match status" value="1"/>
</dbReference>
<feature type="region of interest" description="Disordered" evidence="1">
    <location>
        <begin position="1"/>
        <end position="26"/>
    </location>
</feature>
<sequence length="408" mass="45654">MLSSEGKPTDTRAGGQQISSKTPVHREQGRDLKQIFQLIDSFLSFEACLYHQIVPFRLEDNQLLLGMVHPQDSGALDYVNRILSYINSTMVIQEIATDMHRTILSAYLNHKNTFRPDAKQLEQTAADFTFEKSVTNIADDLITSATTSFEQNQQPQSTLGGTETLQHSRQQANIPISHLDSFASVNESKKNTSEVVDPSNLTILQVQVPELFSPVEVLATLPPKKLLEQLLGRVLGGGIGRLYLERQPYKGRILWSDNGVLQSVLENLPLSVFQGVLNELKRFTSLPIATLAEPKQVEKECLYQQNRLLLRLRVMPGIYGEEATLQVLRGAALKFYQQQQLTRLSRDALGISQQLSLKLRELHQRLIVNPSLQPEQLQALVTLNGLVDNLEQQIKILTATNEPPTGSG</sequence>
<evidence type="ECO:0000256" key="1">
    <source>
        <dbReference type="SAM" id="MobiDB-lite"/>
    </source>
</evidence>
<proteinExistence type="predicted"/>
<dbReference type="InterPro" id="IPR007831">
    <property type="entry name" value="T2SS_GspE_N"/>
</dbReference>
<comment type="caution">
    <text evidence="3">The sequence shown here is derived from an EMBL/GenBank/DDBJ whole genome shotgun (WGS) entry which is preliminary data.</text>
</comment>
<evidence type="ECO:0000313" key="4">
    <source>
        <dbReference type="Proteomes" id="UP000252107"/>
    </source>
</evidence>
<protein>
    <submittedName>
        <fullName evidence="3">Pilus assembly protein PilB</fullName>
    </submittedName>
</protein>
<gene>
    <name evidence="3" type="ORF">A6770_17825</name>
</gene>
<dbReference type="AlphaFoldDB" id="A0A367RBQ3"/>
<name>A0A367RBQ3_9NOSO</name>
<feature type="domain" description="Type II secretion system protein GspE N-terminal" evidence="2">
    <location>
        <begin position="39"/>
        <end position="85"/>
    </location>
</feature>
<evidence type="ECO:0000259" key="2">
    <source>
        <dbReference type="Pfam" id="PF05157"/>
    </source>
</evidence>
<organism evidence="3 4">
    <name type="scientific">Nostoc minutum NIES-26</name>
    <dbReference type="NCBI Taxonomy" id="1844469"/>
    <lineage>
        <taxon>Bacteria</taxon>
        <taxon>Bacillati</taxon>
        <taxon>Cyanobacteriota</taxon>
        <taxon>Cyanophyceae</taxon>
        <taxon>Nostocales</taxon>
        <taxon>Nostocaceae</taxon>
        <taxon>Nostoc</taxon>
    </lineage>
</organism>
<keyword evidence="4" id="KW-1185">Reference proteome</keyword>
<accession>A0A367RBQ3</accession>
<evidence type="ECO:0000313" key="3">
    <source>
        <dbReference type="EMBL" id="RCJ33519.1"/>
    </source>
</evidence>
<dbReference type="Gene3D" id="3.30.450.90">
    <property type="match status" value="1"/>
</dbReference>
<reference evidence="3" key="1">
    <citation type="submission" date="2016-04" db="EMBL/GenBank/DDBJ databases">
        <authorList>
            <person name="Tabuchi Yagui T.R."/>
        </authorList>
    </citation>
    <scope>NUCLEOTIDE SEQUENCE [LARGE SCALE GENOMIC DNA]</scope>
    <source>
        <strain evidence="3">NIES-26</strain>
    </source>
</reference>
<dbReference type="InterPro" id="IPR037257">
    <property type="entry name" value="T2SS_E_N_sf"/>
</dbReference>
<dbReference type="Proteomes" id="UP000252107">
    <property type="component" value="Unassembled WGS sequence"/>
</dbReference>
<dbReference type="SUPFAM" id="SSF160246">
    <property type="entry name" value="EspE N-terminal domain-like"/>
    <property type="match status" value="1"/>
</dbReference>